<sequence length="259" mass="28529">MLGHVVEHAELGVGQRAYRQRDLFVDDALHQAFIFNGSHAVVDALDFQQVDGFPDVLGRAFFTGVGHGQEAFVTGTVEHALELARWVAHFRAVQAHGHERVTERQRLVEGFLRFVFAQVAQEAEDQTAGDAQLLLAVFKRSGDAVEHHFERHATIGVGLRVEEGFGVNHVLGFAAQQVSPGQVVEVLGRAQHIGALVIQVEKLLQVVEGVGFAQGFDVVPWQRNLVALGQGEQQLRLQRAFQVQVQFSLGQGVEPIVHF</sequence>
<accession>A0A109LFR2</accession>
<protein>
    <submittedName>
        <fullName evidence="1">Uncharacterized protein</fullName>
    </submittedName>
</protein>
<evidence type="ECO:0000313" key="1">
    <source>
        <dbReference type="EMBL" id="KWV86725.1"/>
    </source>
</evidence>
<organism evidence="1 2">
    <name type="scientific">Pseudomonas fluorescens</name>
    <dbReference type="NCBI Taxonomy" id="294"/>
    <lineage>
        <taxon>Bacteria</taxon>
        <taxon>Pseudomonadati</taxon>
        <taxon>Pseudomonadota</taxon>
        <taxon>Gammaproteobacteria</taxon>
        <taxon>Pseudomonadales</taxon>
        <taxon>Pseudomonadaceae</taxon>
        <taxon>Pseudomonas</taxon>
    </lineage>
</organism>
<gene>
    <name evidence="1" type="ORF">PFLmoz3_03809</name>
</gene>
<dbReference type="PATRIC" id="fig|294.194.peg.4224"/>
<dbReference type="Proteomes" id="UP000061348">
    <property type="component" value="Unassembled WGS sequence"/>
</dbReference>
<dbReference type="AlphaFoldDB" id="A0A109LFR2"/>
<dbReference type="EMBL" id="LCYA01000092">
    <property type="protein sequence ID" value="KWV86725.1"/>
    <property type="molecule type" value="Genomic_DNA"/>
</dbReference>
<proteinExistence type="predicted"/>
<name>A0A109LFR2_PSEFL</name>
<evidence type="ECO:0000313" key="2">
    <source>
        <dbReference type="Proteomes" id="UP000061348"/>
    </source>
</evidence>
<reference evidence="1 2" key="1">
    <citation type="submission" date="2015-05" db="EMBL/GenBank/DDBJ databases">
        <title>A genomic and transcriptomic approach to investigate the blue pigment phenotype in Pseudomonas fluorescens.</title>
        <authorList>
            <person name="Andreani N.A."/>
            <person name="Cardazzo B."/>
        </authorList>
    </citation>
    <scope>NUCLEOTIDE SEQUENCE [LARGE SCALE GENOMIC DNA]</scope>
    <source>
        <strain evidence="1 2">Ps_22</strain>
    </source>
</reference>
<comment type="caution">
    <text evidence="1">The sequence shown here is derived from an EMBL/GenBank/DDBJ whole genome shotgun (WGS) entry which is preliminary data.</text>
</comment>